<dbReference type="STRING" id="1797995.A2242_01560"/>
<evidence type="ECO:0000313" key="3">
    <source>
        <dbReference type="Proteomes" id="UP000178925"/>
    </source>
</evidence>
<feature type="transmembrane region" description="Helical" evidence="1">
    <location>
        <begin position="100"/>
        <end position="131"/>
    </location>
</feature>
<sequence>MFKKAVLIIISLLLFFLQVSFFSAPPALAAGFNVLLVYSILVLLLVDVRLSLAYALFFGILTDLYSLYPFGIFIASFCIAVVISHIFLQQFFTNKSVYSFIALMALATVCFLSLQAALVWGAHFFIFNALYAPVWTAAFARALLWQTLGNTIIAAVSFYAIDYFSKKLKPFLIQRQQ</sequence>
<dbReference type="EMBL" id="MFGC01000038">
    <property type="protein sequence ID" value="OGF26625.1"/>
    <property type="molecule type" value="Genomic_DNA"/>
</dbReference>
<evidence type="ECO:0000313" key="2">
    <source>
        <dbReference type="EMBL" id="OGF26625.1"/>
    </source>
</evidence>
<protein>
    <recommendedName>
        <fullName evidence="4">Rod shape-determining protein MreD</fullName>
    </recommendedName>
</protein>
<comment type="caution">
    <text evidence="2">The sequence shown here is derived from an EMBL/GenBank/DDBJ whole genome shotgun (WGS) entry which is preliminary data.</text>
</comment>
<dbReference type="Proteomes" id="UP000178925">
    <property type="component" value="Unassembled WGS sequence"/>
</dbReference>
<feature type="transmembrane region" description="Helical" evidence="1">
    <location>
        <begin position="143"/>
        <end position="161"/>
    </location>
</feature>
<keyword evidence="1" id="KW-0812">Transmembrane</keyword>
<feature type="transmembrane region" description="Helical" evidence="1">
    <location>
        <begin position="67"/>
        <end position="88"/>
    </location>
</feature>
<accession>A0A1F5SIW4</accession>
<proteinExistence type="predicted"/>
<feature type="transmembrane region" description="Helical" evidence="1">
    <location>
        <begin position="39"/>
        <end position="60"/>
    </location>
</feature>
<name>A0A1F5SIW4_9BACT</name>
<gene>
    <name evidence="2" type="ORF">A2242_01560</name>
</gene>
<evidence type="ECO:0008006" key="4">
    <source>
        <dbReference type="Google" id="ProtNLM"/>
    </source>
</evidence>
<dbReference type="AlphaFoldDB" id="A0A1F5SIW4"/>
<keyword evidence="1" id="KW-1133">Transmembrane helix</keyword>
<organism evidence="2 3">
    <name type="scientific">Candidatus Falkowbacteria bacterium RIFOXYA2_FULL_47_9</name>
    <dbReference type="NCBI Taxonomy" id="1797995"/>
    <lineage>
        <taxon>Bacteria</taxon>
        <taxon>Candidatus Falkowiibacteriota</taxon>
    </lineage>
</organism>
<reference evidence="2 3" key="1">
    <citation type="journal article" date="2016" name="Nat. Commun.">
        <title>Thousands of microbial genomes shed light on interconnected biogeochemical processes in an aquifer system.</title>
        <authorList>
            <person name="Anantharaman K."/>
            <person name="Brown C.T."/>
            <person name="Hug L.A."/>
            <person name="Sharon I."/>
            <person name="Castelle C.J."/>
            <person name="Probst A.J."/>
            <person name="Thomas B.C."/>
            <person name="Singh A."/>
            <person name="Wilkins M.J."/>
            <person name="Karaoz U."/>
            <person name="Brodie E.L."/>
            <person name="Williams K.H."/>
            <person name="Hubbard S.S."/>
            <person name="Banfield J.F."/>
        </authorList>
    </citation>
    <scope>NUCLEOTIDE SEQUENCE [LARGE SCALE GENOMIC DNA]</scope>
</reference>
<keyword evidence="1" id="KW-0472">Membrane</keyword>
<evidence type="ECO:0000256" key="1">
    <source>
        <dbReference type="SAM" id="Phobius"/>
    </source>
</evidence>